<dbReference type="InterPro" id="IPR029068">
    <property type="entry name" value="Glyas_Bleomycin-R_OHBP_Dase"/>
</dbReference>
<evidence type="ECO:0000256" key="1">
    <source>
        <dbReference type="ARBA" id="ARBA00001954"/>
    </source>
</evidence>
<dbReference type="InterPro" id="IPR018146">
    <property type="entry name" value="Glyoxalase_1_CS"/>
</dbReference>
<evidence type="ECO:0000313" key="11">
    <source>
        <dbReference type="Proteomes" id="UP000565711"/>
    </source>
</evidence>
<comment type="cofactor">
    <cofactor evidence="1 8">
        <name>Fe(2+)</name>
        <dbReference type="ChEBI" id="CHEBI:29033"/>
    </cofactor>
</comment>
<dbReference type="AlphaFoldDB" id="A0A846Y3A5"/>
<dbReference type="GO" id="GO:0008198">
    <property type="term" value="F:ferrous iron binding"/>
    <property type="evidence" value="ECO:0007669"/>
    <property type="project" value="InterPro"/>
</dbReference>
<dbReference type="EMBL" id="JAAXOP010000012">
    <property type="protein sequence ID" value="NKY52462.1"/>
    <property type="molecule type" value="Genomic_DNA"/>
</dbReference>
<keyword evidence="3" id="KW-0479">Metal-binding</keyword>
<keyword evidence="11" id="KW-1185">Reference proteome</keyword>
<gene>
    <name evidence="10" type="ORF">HGA08_19835</name>
</gene>
<keyword evidence="7 8" id="KW-0408">Iron</keyword>
<protein>
    <submittedName>
        <fullName evidence="10">2,3-dihydroxybiphenyl 1,2-dioxygenase</fullName>
    </submittedName>
</protein>
<evidence type="ECO:0000256" key="7">
    <source>
        <dbReference type="ARBA" id="ARBA00023004"/>
    </source>
</evidence>
<dbReference type="CDD" id="cd07252">
    <property type="entry name" value="BphC1-RGP6_N_like"/>
    <property type="match status" value="1"/>
</dbReference>
<feature type="domain" description="VOC" evidence="9">
    <location>
        <begin position="6"/>
        <end position="121"/>
    </location>
</feature>
<keyword evidence="6 8" id="KW-0560">Oxidoreductase</keyword>
<sequence>MSDIHSLGYVKIEITDIDAWRKFAIDTVGFGTGSGSDPDALYLRMDEHGHRLELTPGTVDQVLAVGWQARDGAALDRIAAAVTAAGTTVKTLSQAEADARGVEAVITFEDPCGTPLEVFHGPKLDHSPVVTAHGHRFVTGSLGLGHIVIPVGDVGAASDFYTEVLGFASRGAFRMQAPPEAGPMRIRFLSSNARHHTLALMPLPDPGAPRLIHIMVEVDELDDVGRALDRVVGSGYHLSSTLGRHTNDKMISFYARTPGGWDLEFGTGGMIVDNATYSAEEITADSYWGHEWSWAKG</sequence>
<evidence type="ECO:0000256" key="4">
    <source>
        <dbReference type="ARBA" id="ARBA00022797"/>
    </source>
</evidence>
<dbReference type="PROSITE" id="PS00934">
    <property type="entry name" value="GLYOXALASE_I_1"/>
    <property type="match status" value="1"/>
</dbReference>
<proteinExistence type="inferred from homology"/>
<reference evidence="10 11" key="1">
    <citation type="submission" date="2020-04" db="EMBL/GenBank/DDBJ databases">
        <title>MicrobeNet Type strains.</title>
        <authorList>
            <person name="Nicholson A.C."/>
        </authorList>
    </citation>
    <scope>NUCLEOTIDE SEQUENCE [LARGE SCALE GENOMIC DNA]</scope>
    <source>
        <strain evidence="10 11">JCM 12354</strain>
    </source>
</reference>
<organism evidence="10 11">
    <name type="scientific">Nocardia vermiculata</name>
    <dbReference type="NCBI Taxonomy" id="257274"/>
    <lineage>
        <taxon>Bacteria</taxon>
        <taxon>Bacillati</taxon>
        <taxon>Actinomycetota</taxon>
        <taxon>Actinomycetes</taxon>
        <taxon>Mycobacteriales</taxon>
        <taxon>Nocardiaceae</taxon>
        <taxon>Nocardia</taxon>
    </lineage>
</organism>
<dbReference type="Pfam" id="PF22632">
    <property type="entry name" value="BphC_D1"/>
    <property type="match status" value="1"/>
</dbReference>
<dbReference type="GO" id="GO:0004462">
    <property type="term" value="F:lactoylglutathione lyase activity"/>
    <property type="evidence" value="ECO:0007669"/>
    <property type="project" value="InterPro"/>
</dbReference>
<dbReference type="InterPro" id="IPR004360">
    <property type="entry name" value="Glyas_Fos-R_dOase_dom"/>
</dbReference>
<dbReference type="PROSITE" id="PS51819">
    <property type="entry name" value="VOC"/>
    <property type="match status" value="2"/>
</dbReference>
<comment type="similarity">
    <text evidence="2 8">Belongs to the extradiol ring-cleavage dioxygenase family.</text>
</comment>
<dbReference type="GO" id="GO:0051213">
    <property type="term" value="F:dioxygenase activity"/>
    <property type="evidence" value="ECO:0007669"/>
    <property type="project" value="UniProtKB-KW"/>
</dbReference>
<comment type="caution">
    <text evidence="10">The sequence shown here is derived from an EMBL/GenBank/DDBJ whole genome shotgun (WGS) entry which is preliminary data.</text>
</comment>
<evidence type="ECO:0000313" key="10">
    <source>
        <dbReference type="EMBL" id="NKY52462.1"/>
    </source>
</evidence>
<evidence type="ECO:0000256" key="2">
    <source>
        <dbReference type="ARBA" id="ARBA00008784"/>
    </source>
</evidence>
<feature type="domain" description="VOC" evidence="9">
    <location>
        <begin position="143"/>
        <end position="268"/>
    </location>
</feature>
<dbReference type="SUPFAM" id="SSF54593">
    <property type="entry name" value="Glyoxalase/Bleomycin resistance protein/Dihydroxybiphenyl dioxygenase"/>
    <property type="match status" value="1"/>
</dbReference>
<dbReference type="Pfam" id="PF00903">
    <property type="entry name" value="Glyoxalase"/>
    <property type="match status" value="1"/>
</dbReference>
<dbReference type="Gene3D" id="3.10.180.10">
    <property type="entry name" value="2,3-Dihydroxybiphenyl 1,2-Dioxygenase, domain 1"/>
    <property type="match status" value="2"/>
</dbReference>
<evidence type="ECO:0000256" key="6">
    <source>
        <dbReference type="ARBA" id="ARBA00023002"/>
    </source>
</evidence>
<dbReference type="InterPro" id="IPR000486">
    <property type="entry name" value="Xdiol_ring_cleave_dOase_1/2"/>
</dbReference>
<keyword evidence="4 8" id="KW-0058">Aromatic hydrocarbons catabolism</keyword>
<dbReference type="InterPro" id="IPR037523">
    <property type="entry name" value="VOC_core"/>
</dbReference>
<dbReference type="CDD" id="cd07237">
    <property type="entry name" value="BphC1-RGP6_C_like"/>
    <property type="match status" value="1"/>
</dbReference>
<evidence type="ECO:0000259" key="9">
    <source>
        <dbReference type="PROSITE" id="PS51819"/>
    </source>
</evidence>
<evidence type="ECO:0000256" key="3">
    <source>
        <dbReference type="ARBA" id="ARBA00022723"/>
    </source>
</evidence>
<accession>A0A846Y3A5</accession>
<dbReference type="Proteomes" id="UP000565711">
    <property type="component" value="Unassembled WGS sequence"/>
</dbReference>
<evidence type="ECO:0000256" key="5">
    <source>
        <dbReference type="ARBA" id="ARBA00022964"/>
    </source>
</evidence>
<keyword evidence="5 8" id="KW-0223">Dioxygenase</keyword>
<dbReference type="RefSeq" id="WP_067878759.1">
    <property type="nucleotide sequence ID" value="NZ_JAAXOP010000012.1"/>
</dbReference>
<dbReference type="PROSITE" id="PS00082">
    <property type="entry name" value="EXTRADIOL_DIOXYGENAS"/>
    <property type="match status" value="1"/>
</dbReference>
<evidence type="ECO:0000256" key="8">
    <source>
        <dbReference type="RuleBase" id="RU000683"/>
    </source>
</evidence>
<name>A0A846Y3A5_9NOCA</name>